<proteinExistence type="predicted"/>
<keyword evidence="4" id="KW-1185">Reference proteome</keyword>
<organism evidence="3 4">
    <name type="scientific">Colletotrichum phormii</name>
    <dbReference type="NCBI Taxonomy" id="359342"/>
    <lineage>
        <taxon>Eukaryota</taxon>
        <taxon>Fungi</taxon>
        <taxon>Dikarya</taxon>
        <taxon>Ascomycota</taxon>
        <taxon>Pezizomycotina</taxon>
        <taxon>Sordariomycetes</taxon>
        <taxon>Hypocreomycetidae</taxon>
        <taxon>Glomerellales</taxon>
        <taxon>Glomerellaceae</taxon>
        <taxon>Colletotrichum</taxon>
        <taxon>Colletotrichum acutatum species complex</taxon>
    </lineage>
</organism>
<dbReference type="EMBL" id="JAHMHQ010000015">
    <property type="protein sequence ID" value="KAK1634352.1"/>
    <property type="molecule type" value="Genomic_DNA"/>
</dbReference>
<dbReference type="Proteomes" id="UP001243989">
    <property type="component" value="Unassembled WGS sequence"/>
</dbReference>
<protein>
    <recommendedName>
        <fullName evidence="5">Secreted protein</fullName>
    </recommendedName>
</protein>
<accession>A0AAI9ZPE3</accession>
<feature type="signal peptide" evidence="2">
    <location>
        <begin position="1"/>
        <end position="26"/>
    </location>
</feature>
<evidence type="ECO:0000313" key="3">
    <source>
        <dbReference type="EMBL" id="KAK1634352.1"/>
    </source>
</evidence>
<evidence type="ECO:0000256" key="2">
    <source>
        <dbReference type="SAM" id="SignalP"/>
    </source>
</evidence>
<evidence type="ECO:0008006" key="5">
    <source>
        <dbReference type="Google" id="ProtNLM"/>
    </source>
</evidence>
<comment type="caution">
    <text evidence="3">The sequence shown here is derived from an EMBL/GenBank/DDBJ whole genome shotgun (WGS) entry which is preliminary data.</text>
</comment>
<evidence type="ECO:0000313" key="4">
    <source>
        <dbReference type="Proteomes" id="UP001243989"/>
    </source>
</evidence>
<evidence type="ECO:0000256" key="1">
    <source>
        <dbReference type="SAM" id="MobiDB-lite"/>
    </source>
</evidence>
<feature type="compositionally biased region" description="Basic and acidic residues" evidence="1">
    <location>
        <begin position="37"/>
        <end position="46"/>
    </location>
</feature>
<feature type="chain" id="PRO_5042571477" description="Secreted protein" evidence="2">
    <location>
        <begin position="27"/>
        <end position="128"/>
    </location>
</feature>
<name>A0AAI9ZPE3_9PEZI</name>
<keyword evidence="2" id="KW-0732">Signal</keyword>
<sequence length="128" mass="14345">MASLSFGGRIFAFLLLVLVRRGPGAANFSRFHAATETSKDGSDRTAPRSGKRTPLEDDHWLTQEPPYTVLAGILQCSFCRVSAEWHFVRRVAWRASCLRLLFQCYGHGLLNMSDVGLTAPPWRYQSAD</sequence>
<feature type="region of interest" description="Disordered" evidence="1">
    <location>
        <begin position="37"/>
        <end position="57"/>
    </location>
</feature>
<dbReference type="GeneID" id="85475665"/>
<dbReference type="RefSeq" id="XP_060442959.1">
    <property type="nucleotide sequence ID" value="XM_060590803.1"/>
</dbReference>
<dbReference type="AlphaFoldDB" id="A0AAI9ZPE3"/>
<gene>
    <name evidence="3" type="ORF">BDP81DRAFT_432663</name>
</gene>
<reference evidence="3" key="1">
    <citation type="submission" date="2021-06" db="EMBL/GenBank/DDBJ databases">
        <title>Comparative genomics, transcriptomics and evolutionary studies reveal genomic signatures of adaptation to plant cell wall in hemibiotrophic fungi.</title>
        <authorList>
            <consortium name="DOE Joint Genome Institute"/>
            <person name="Baroncelli R."/>
            <person name="Diaz J.F."/>
            <person name="Benocci T."/>
            <person name="Peng M."/>
            <person name="Battaglia E."/>
            <person name="Haridas S."/>
            <person name="Andreopoulos W."/>
            <person name="Labutti K."/>
            <person name="Pangilinan J."/>
            <person name="Floch G.L."/>
            <person name="Makela M.R."/>
            <person name="Henrissat B."/>
            <person name="Grigoriev I.V."/>
            <person name="Crouch J.A."/>
            <person name="De Vries R.P."/>
            <person name="Sukno S.A."/>
            <person name="Thon M.R."/>
        </authorList>
    </citation>
    <scope>NUCLEOTIDE SEQUENCE</scope>
    <source>
        <strain evidence="3">CBS 102054</strain>
    </source>
</reference>